<dbReference type="SUPFAM" id="SSF53335">
    <property type="entry name" value="S-adenosyl-L-methionine-dependent methyltransferases"/>
    <property type="match status" value="1"/>
</dbReference>
<comment type="catalytic activity">
    <reaction evidence="10 11">
        <text>L-lysyl(79)-[histone H3] + 3 S-adenosyl-L-methionine = N(6),N(6),N(6)-trimethyl-L-lysyl(79)-[histone H3] + 3 S-adenosyl-L-homocysteine + 3 H(+)</text>
        <dbReference type="Rhea" id="RHEA:60328"/>
        <dbReference type="Rhea" id="RHEA-COMP:15549"/>
        <dbReference type="Rhea" id="RHEA-COMP:15552"/>
        <dbReference type="ChEBI" id="CHEBI:15378"/>
        <dbReference type="ChEBI" id="CHEBI:29969"/>
        <dbReference type="ChEBI" id="CHEBI:57856"/>
        <dbReference type="ChEBI" id="CHEBI:59789"/>
        <dbReference type="ChEBI" id="CHEBI:61961"/>
        <dbReference type="EC" id="2.1.1.360"/>
    </reaction>
</comment>
<dbReference type="GO" id="GO:0032259">
    <property type="term" value="P:methylation"/>
    <property type="evidence" value="ECO:0007669"/>
    <property type="project" value="UniProtKB-KW"/>
</dbReference>
<keyword evidence="14" id="KW-1185">Reference proteome</keyword>
<gene>
    <name evidence="13" type="ORF">CBG14032</name>
    <name evidence="13" type="ORF">CBG_14032</name>
</gene>
<evidence type="ECO:0000256" key="2">
    <source>
        <dbReference type="ARBA" id="ARBA00012190"/>
    </source>
</evidence>
<comment type="function">
    <text evidence="11">Histone methyltransferase that specifically trimethylates histone H3 to form H3K79me3. This methylation is required for telomere silencing and for the pachytene checkpoint during the meiotic cell cycle by allowing the recruitment of RAD9 to double strand breaks. Nucleosomes are preferred as substrate compared to free histone.</text>
</comment>
<dbReference type="FunFam" id="3.40.50.150:FF:000033">
    <property type="entry name" value="Histone-lysine N-methyltransferase, H3 lysine-79 specific"/>
    <property type="match status" value="1"/>
</dbReference>
<proteinExistence type="inferred from homology"/>
<dbReference type="CTD" id="8586260"/>
<comment type="miscellaneous">
    <text evidence="11">In contrast to other lysine histone methyltransferases, it does not contain a SET domain, suggesting the existence of another mechanism for methylation of lysine residues of histones.</text>
</comment>
<keyword evidence="6 11" id="KW-0949">S-adenosyl-L-methionine</keyword>
<sequence>MSSQSTTIAAPIVPLPLVVARLYSVYVKGEYMDFLLNDDHQKSGLVLLITSQMAPVLHILGLEAPSLNMPSRDLVDSVNDLNTLVSDFHRNAPNYSFGDFSLDYCTTDTLLAILEISKRCADVGSLRGGATGAKVFGNLSVRQIAVTCGELNIGEKDRFIDIGCGYGQLMCTVAALTQAEMSTGIEYQKHIYDAGVLHLQFFKNLMKFFGKRHGNIKIEYGDVTEEKNHSMVTSSTFIFANNIAFRDLNDQLKKIFLNCRNSTQIVNELFKICKVRSVKEKQLEVVKKNTDWKTKSTVLYLITINRKVLEKENEPVEKMEYEEAASGNVQNNTVPMDVVYRGNEKKKDDCGRKSTRIARRPFSVKYKTQKVQKSKRIPPQKPIKLRKPACETMVPCQNECCITKMKFSKKAGRYQFVLHAFIHSENQFDTFWDCNVCGFRCGSFQRCRDHYKNHHRGTLRTGYNISRLLQTFPKYKDHFAACFGDHIEL</sequence>
<keyword evidence="8 11" id="KW-0539">Nucleus</keyword>
<dbReference type="GO" id="GO:0031509">
    <property type="term" value="P:subtelomeric heterochromatin formation"/>
    <property type="evidence" value="ECO:0000318"/>
    <property type="project" value="GO_Central"/>
</dbReference>
<evidence type="ECO:0000256" key="1">
    <source>
        <dbReference type="ARBA" id="ARBA00004123"/>
    </source>
</evidence>
<dbReference type="Pfam" id="PF08123">
    <property type="entry name" value="DOT1"/>
    <property type="match status" value="1"/>
</dbReference>
<dbReference type="InParanoid" id="A8XJ78"/>
<dbReference type="AlphaFoldDB" id="A8XJ78"/>
<evidence type="ECO:0000313" key="14">
    <source>
        <dbReference type="Proteomes" id="UP000008549"/>
    </source>
</evidence>
<dbReference type="PROSITE" id="PS51569">
    <property type="entry name" value="DOT1"/>
    <property type="match status" value="1"/>
</dbReference>
<dbReference type="Proteomes" id="UP000008549">
    <property type="component" value="Unassembled WGS sequence"/>
</dbReference>
<dbReference type="GO" id="GO:0031151">
    <property type="term" value="F:histone H3K79 methyltransferase activity"/>
    <property type="evidence" value="ECO:0000318"/>
    <property type="project" value="GO_Central"/>
</dbReference>
<dbReference type="GO" id="GO:0006281">
    <property type="term" value="P:DNA repair"/>
    <property type="evidence" value="ECO:0000318"/>
    <property type="project" value="GO_Central"/>
</dbReference>
<dbReference type="InterPro" id="IPR025789">
    <property type="entry name" value="DOT1_dom"/>
</dbReference>
<dbReference type="GO" id="GO:0000077">
    <property type="term" value="P:DNA damage checkpoint signaling"/>
    <property type="evidence" value="ECO:0000318"/>
    <property type="project" value="GO_Central"/>
</dbReference>
<evidence type="ECO:0000256" key="9">
    <source>
        <dbReference type="ARBA" id="ARBA00029821"/>
    </source>
</evidence>
<evidence type="ECO:0000256" key="6">
    <source>
        <dbReference type="ARBA" id="ARBA00022691"/>
    </source>
</evidence>
<keyword evidence="5 11" id="KW-0808">Transferase</keyword>
<evidence type="ECO:0000256" key="3">
    <source>
        <dbReference type="ARBA" id="ARBA00020987"/>
    </source>
</evidence>
<evidence type="ECO:0000256" key="7">
    <source>
        <dbReference type="ARBA" id="ARBA00022853"/>
    </source>
</evidence>
<evidence type="ECO:0000259" key="12">
    <source>
        <dbReference type="PROSITE" id="PS51569"/>
    </source>
</evidence>
<dbReference type="EC" id="2.1.1.360" evidence="2 11"/>
<dbReference type="eggNOG" id="KOG3924">
    <property type="taxonomic scope" value="Eukaryota"/>
</dbReference>
<feature type="domain" description="DOT1" evidence="12">
    <location>
        <begin position="1"/>
        <end position="329"/>
    </location>
</feature>
<protein>
    <recommendedName>
        <fullName evidence="3 11">Histone-lysine N-methyltransferase, H3 lysine-79 specific</fullName>
        <ecNumber evidence="2 11">2.1.1.360</ecNumber>
    </recommendedName>
    <alternativeName>
        <fullName evidence="9 11">Histone H3-K79 methyltransferase</fullName>
    </alternativeName>
</protein>
<dbReference type="Gene3D" id="3.40.50.150">
    <property type="entry name" value="Vaccinia Virus protein VP39"/>
    <property type="match status" value="1"/>
</dbReference>
<keyword evidence="4 11" id="KW-0489">Methyltransferase</keyword>
<accession>A8XJ78</accession>
<evidence type="ECO:0000256" key="5">
    <source>
        <dbReference type="ARBA" id="ARBA00022679"/>
    </source>
</evidence>
<reference evidence="13 14" key="2">
    <citation type="journal article" date="2011" name="PLoS Genet.">
        <title>Caenorhabditis briggsae recombinant inbred line genotypes reveal inter-strain incompatibility and the evolution of recombination.</title>
        <authorList>
            <person name="Ross J.A."/>
            <person name="Koboldt D.C."/>
            <person name="Staisch J.E."/>
            <person name="Chamberlin H.M."/>
            <person name="Gupta B.P."/>
            <person name="Miller R.D."/>
            <person name="Baird S.E."/>
            <person name="Haag E.S."/>
        </authorList>
    </citation>
    <scope>NUCLEOTIDE SEQUENCE [LARGE SCALE GENOMIC DNA]</scope>
    <source>
        <strain evidence="13 14">AF16</strain>
    </source>
</reference>
<dbReference type="InterPro" id="IPR030445">
    <property type="entry name" value="H3-K79_meTrfase"/>
</dbReference>
<evidence type="ECO:0000256" key="10">
    <source>
        <dbReference type="ARBA" id="ARBA00047770"/>
    </source>
</evidence>
<dbReference type="PANTHER" id="PTHR21451:SF0">
    <property type="entry name" value="HISTONE-LYSINE N-METHYLTRANSFERASE, H3 LYSINE-79 SPECIFIC"/>
    <property type="match status" value="1"/>
</dbReference>
<evidence type="ECO:0000256" key="8">
    <source>
        <dbReference type="ARBA" id="ARBA00023242"/>
    </source>
</evidence>
<dbReference type="STRING" id="6238.A8XJ78"/>
<name>A8XJ78_CAEBR</name>
<dbReference type="GO" id="GO:0035097">
    <property type="term" value="C:histone methyltransferase complex"/>
    <property type="evidence" value="ECO:0007669"/>
    <property type="project" value="UniProtKB-ARBA"/>
</dbReference>
<dbReference type="GeneID" id="8586260"/>
<dbReference type="GO" id="GO:0140956">
    <property type="term" value="F:histone H3K79 trimethyltransferase activity"/>
    <property type="evidence" value="ECO:0007669"/>
    <property type="project" value="UniProtKB-EC"/>
</dbReference>
<keyword evidence="7 11" id="KW-0156">Chromatin regulator</keyword>
<dbReference type="PANTHER" id="PTHR21451">
    <property type="entry name" value="HISTONE H3 METHYLTRANSFERASE"/>
    <property type="match status" value="1"/>
</dbReference>
<dbReference type="KEGG" id="cbr:CBG_14032"/>
<dbReference type="GO" id="GO:0005634">
    <property type="term" value="C:nucleus"/>
    <property type="evidence" value="ECO:0000318"/>
    <property type="project" value="GO_Central"/>
</dbReference>
<reference evidence="13 14" key="1">
    <citation type="journal article" date="2003" name="PLoS Biol.">
        <title>The genome sequence of Caenorhabditis briggsae: a platform for comparative genomics.</title>
        <authorList>
            <person name="Stein L.D."/>
            <person name="Bao Z."/>
            <person name="Blasiar D."/>
            <person name="Blumenthal T."/>
            <person name="Brent M.R."/>
            <person name="Chen N."/>
            <person name="Chinwalla A."/>
            <person name="Clarke L."/>
            <person name="Clee C."/>
            <person name="Coghlan A."/>
            <person name="Coulson A."/>
            <person name="D'Eustachio P."/>
            <person name="Fitch D.H."/>
            <person name="Fulton L.A."/>
            <person name="Fulton R.E."/>
            <person name="Griffiths-Jones S."/>
            <person name="Harris T.W."/>
            <person name="Hillier L.W."/>
            <person name="Kamath R."/>
            <person name="Kuwabara P.E."/>
            <person name="Mardis E.R."/>
            <person name="Marra M.A."/>
            <person name="Miner T.L."/>
            <person name="Minx P."/>
            <person name="Mullikin J.C."/>
            <person name="Plumb R.W."/>
            <person name="Rogers J."/>
            <person name="Schein J.E."/>
            <person name="Sohrmann M."/>
            <person name="Spieth J."/>
            <person name="Stajich J.E."/>
            <person name="Wei C."/>
            <person name="Willey D."/>
            <person name="Wilson R.K."/>
            <person name="Durbin R."/>
            <person name="Waterston R.H."/>
        </authorList>
    </citation>
    <scope>NUCLEOTIDE SEQUENCE [LARGE SCALE GENOMIC DNA]</scope>
    <source>
        <strain evidence="13 14">AF16</strain>
    </source>
</reference>
<dbReference type="EMBL" id="HE600983">
    <property type="protein sequence ID" value="CAP32703.2"/>
    <property type="molecule type" value="Genomic_DNA"/>
</dbReference>
<dbReference type="GO" id="GO:0000781">
    <property type="term" value="C:chromosome, telomeric region"/>
    <property type="evidence" value="ECO:0007669"/>
    <property type="project" value="GOC"/>
</dbReference>
<evidence type="ECO:0000313" key="13">
    <source>
        <dbReference type="EMBL" id="CAP32703.2"/>
    </source>
</evidence>
<comment type="subcellular location">
    <subcellularLocation>
        <location evidence="1 11">Nucleus</location>
    </subcellularLocation>
</comment>
<evidence type="ECO:0000256" key="4">
    <source>
        <dbReference type="ARBA" id="ARBA00022603"/>
    </source>
</evidence>
<evidence type="ECO:0000256" key="11">
    <source>
        <dbReference type="RuleBase" id="RU271113"/>
    </source>
</evidence>
<dbReference type="RefSeq" id="XP_045095319.1">
    <property type="nucleotide sequence ID" value="XM_045239403.1"/>
</dbReference>
<dbReference type="HOGENOM" id="CLU_558050_0_0_1"/>
<dbReference type="InterPro" id="IPR029063">
    <property type="entry name" value="SAM-dependent_MTases_sf"/>
</dbReference>
<organism evidence="13 14">
    <name type="scientific">Caenorhabditis briggsae</name>
    <dbReference type="NCBI Taxonomy" id="6238"/>
    <lineage>
        <taxon>Eukaryota</taxon>
        <taxon>Metazoa</taxon>
        <taxon>Ecdysozoa</taxon>
        <taxon>Nematoda</taxon>
        <taxon>Chromadorea</taxon>
        <taxon>Rhabditida</taxon>
        <taxon>Rhabditina</taxon>
        <taxon>Rhabditomorpha</taxon>
        <taxon>Rhabditoidea</taxon>
        <taxon>Rhabditidae</taxon>
        <taxon>Peloderinae</taxon>
        <taxon>Caenorhabditis</taxon>
    </lineage>
</organism>
<comment type="similarity">
    <text evidence="11">Belongs to the class I-like SAM-binding methyltransferase superfamily. DOT1 family.</text>
</comment>